<protein>
    <submittedName>
        <fullName evidence="1">Uncharacterized protein</fullName>
    </submittedName>
</protein>
<dbReference type="AlphaFoldDB" id="A0A6A6CN27"/>
<accession>A0A6A6CN27</accession>
<name>A0A6A6CN27_ZASCE</name>
<gene>
    <name evidence="1" type="ORF">M409DRAFT_21479</name>
</gene>
<dbReference type="EMBL" id="ML993591">
    <property type="protein sequence ID" value="KAF2168033.1"/>
    <property type="molecule type" value="Genomic_DNA"/>
</dbReference>
<proteinExistence type="predicted"/>
<evidence type="ECO:0000313" key="1">
    <source>
        <dbReference type="EMBL" id="KAF2168033.1"/>
    </source>
</evidence>
<keyword evidence="2" id="KW-1185">Reference proteome</keyword>
<sequence length="155" mass="17736">MSSVPEPSRDLVAHGSSENLESDPLVRCTKILRTLFSRINNRQLDLTEPFWHLHFSPQYTFSGSGLLDLSSEDIVQVNLKQHLRQLWIMTAEEFPECYFKVKGLRTEKIDFGLRSSVEYDLFGAPVGVRRSYAAEVVWDPWGRVARIWAMAGCGM</sequence>
<reference evidence="1" key="1">
    <citation type="journal article" date="2020" name="Stud. Mycol.">
        <title>101 Dothideomycetes genomes: a test case for predicting lifestyles and emergence of pathogens.</title>
        <authorList>
            <person name="Haridas S."/>
            <person name="Albert R."/>
            <person name="Binder M."/>
            <person name="Bloem J."/>
            <person name="Labutti K."/>
            <person name="Salamov A."/>
            <person name="Andreopoulos B."/>
            <person name="Baker S."/>
            <person name="Barry K."/>
            <person name="Bills G."/>
            <person name="Bluhm B."/>
            <person name="Cannon C."/>
            <person name="Castanera R."/>
            <person name="Culley D."/>
            <person name="Daum C."/>
            <person name="Ezra D."/>
            <person name="Gonzalez J."/>
            <person name="Henrissat B."/>
            <person name="Kuo A."/>
            <person name="Liang C."/>
            <person name="Lipzen A."/>
            <person name="Lutzoni F."/>
            <person name="Magnuson J."/>
            <person name="Mondo S."/>
            <person name="Nolan M."/>
            <person name="Ohm R."/>
            <person name="Pangilinan J."/>
            <person name="Park H.-J."/>
            <person name="Ramirez L."/>
            <person name="Alfaro M."/>
            <person name="Sun H."/>
            <person name="Tritt A."/>
            <person name="Yoshinaga Y."/>
            <person name="Zwiers L.-H."/>
            <person name="Turgeon B."/>
            <person name="Goodwin S."/>
            <person name="Spatafora J."/>
            <person name="Crous P."/>
            <person name="Grigoriev I."/>
        </authorList>
    </citation>
    <scope>NUCLEOTIDE SEQUENCE</scope>
    <source>
        <strain evidence="1">ATCC 36951</strain>
    </source>
</reference>
<dbReference type="Proteomes" id="UP000799537">
    <property type="component" value="Unassembled WGS sequence"/>
</dbReference>
<evidence type="ECO:0000313" key="2">
    <source>
        <dbReference type="Proteomes" id="UP000799537"/>
    </source>
</evidence>
<dbReference type="GeneID" id="54559147"/>
<organism evidence="1 2">
    <name type="scientific">Zasmidium cellare ATCC 36951</name>
    <dbReference type="NCBI Taxonomy" id="1080233"/>
    <lineage>
        <taxon>Eukaryota</taxon>
        <taxon>Fungi</taxon>
        <taxon>Dikarya</taxon>
        <taxon>Ascomycota</taxon>
        <taxon>Pezizomycotina</taxon>
        <taxon>Dothideomycetes</taxon>
        <taxon>Dothideomycetidae</taxon>
        <taxon>Mycosphaerellales</taxon>
        <taxon>Mycosphaerellaceae</taxon>
        <taxon>Zasmidium</taxon>
    </lineage>
</organism>
<dbReference type="RefSeq" id="XP_033668922.1">
    <property type="nucleotide sequence ID" value="XM_033805875.1"/>
</dbReference>